<keyword evidence="5" id="KW-0694">RNA-binding</keyword>
<sequence length="209" mass="23677">MRKKQRLEGSSILDKARSGKINTGARLFACAPCDILWWRRTPDRKKVSCCNRCRKRYDAVPRDKEWGWAELHCPHCNTEFRGWYAIYMKCPCPTCGQAVLPTRICPPIWNRVNRRRSFHVCAAPDCPGRNYYKGIHPQIPVDPNLTCVYPGSRLMRGLPRVVTPSTEHDSTGSTVDTFLSQSDLNKPCDEYFPALPVIPEEGPGPSAGN</sequence>
<name>A0AAD9J4X4_9ANNE</name>
<dbReference type="GO" id="GO:1990825">
    <property type="term" value="F:sequence-specific mRNA binding"/>
    <property type="evidence" value="ECO:0007669"/>
    <property type="project" value="TreeGrafter"/>
</dbReference>
<organism evidence="7 8">
    <name type="scientific">Paralvinella palmiformis</name>
    <dbReference type="NCBI Taxonomy" id="53620"/>
    <lineage>
        <taxon>Eukaryota</taxon>
        <taxon>Metazoa</taxon>
        <taxon>Spiralia</taxon>
        <taxon>Lophotrochozoa</taxon>
        <taxon>Annelida</taxon>
        <taxon>Polychaeta</taxon>
        <taxon>Sedentaria</taxon>
        <taxon>Canalipalpata</taxon>
        <taxon>Terebellida</taxon>
        <taxon>Terebelliformia</taxon>
        <taxon>Alvinellidae</taxon>
        <taxon>Paralvinella</taxon>
    </lineage>
</organism>
<evidence type="ECO:0000256" key="1">
    <source>
        <dbReference type="ARBA" id="ARBA00004123"/>
    </source>
</evidence>
<evidence type="ECO:0000256" key="4">
    <source>
        <dbReference type="ARBA" id="ARBA00022490"/>
    </source>
</evidence>
<dbReference type="Proteomes" id="UP001208570">
    <property type="component" value="Unassembled WGS sequence"/>
</dbReference>
<dbReference type="AlphaFoldDB" id="A0AAD9J4X4"/>
<keyword evidence="4" id="KW-0963">Cytoplasm</keyword>
<protein>
    <submittedName>
        <fullName evidence="7">Uncharacterized protein</fullName>
    </submittedName>
</protein>
<evidence type="ECO:0000313" key="7">
    <source>
        <dbReference type="EMBL" id="KAK2146489.1"/>
    </source>
</evidence>
<dbReference type="GO" id="GO:0036464">
    <property type="term" value="C:cytoplasmic ribonucleoprotein granule"/>
    <property type="evidence" value="ECO:0007669"/>
    <property type="project" value="UniProtKB-SubCell"/>
</dbReference>
<dbReference type="PANTHER" id="PTHR16135">
    <property type="entry name" value="REPRESSOR OF YIELD OF DENV PROTEIN"/>
    <property type="match status" value="1"/>
</dbReference>
<dbReference type="GO" id="GO:0075523">
    <property type="term" value="P:viral translational frameshifting"/>
    <property type="evidence" value="ECO:0007669"/>
    <property type="project" value="TreeGrafter"/>
</dbReference>
<dbReference type="InterPro" id="IPR026795">
    <property type="entry name" value="SHFL"/>
</dbReference>
<dbReference type="Pfam" id="PF15135">
    <property type="entry name" value="UPF0515"/>
    <property type="match status" value="1"/>
</dbReference>
<reference evidence="7" key="1">
    <citation type="journal article" date="2023" name="Mol. Biol. Evol.">
        <title>Third-Generation Sequencing Reveals the Adaptive Role of the Epigenome in Three Deep-Sea Polychaetes.</title>
        <authorList>
            <person name="Perez M."/>
            <person name="Aroh O."/>
            <person name="Sun Y."/>
            <person name="Lan Y."/>
            <person name="Juniper S.K."/>
            <person name="Young C.R."/>
            <person name="Angers B."/>
            <person name="Qian P.Y."/>
        </authorList>
    </citation>
    <scope>NUCLEOTIDE SEQUENCE</scope>
    <source>
        <strain evidence="7">P08H-3</strain>
    </source>
</reference>
<keyword evidence="6" id="KW-0539">Nucleus</keyword>
<evidence type="ECO:0000256" key="3">
    <source>
        <dbReference type="ARBA" id="ARBA00005469"/>
    </source>
</evidence>
<dbReference type="GO" id="GO:0045087">
    <property type="term" value="P:innate immune response"/>
    <property type="evidence" value="ECO:0007669"/>
    <property type="project" value="TreeGrafter"/>
</dbReference>
<gene>
    <name evidence="7" type="ORF">LSH36_605g03030</name>
</gene>
<keyword evidence="8" id="KW-1185">Reference proteome</keyword>
<evidence type="ECO:0000313" key="8">
    <source>
        <dbReference type="Proteomes" id="UP001208570"/>
    </source>
</evidence>
<comment type="subcellular location">
    <subcellularLocation>
        <location evidence="2">Cytoplasm</location>
        <location evidence="2">Cytoplasmic ribonucleoprotein granule</location>
    </subcellularLocation>
    <subcellularLocation>
        <location evidence="1">Nucleus</location>
    </subcellularLocation>
</comment>
<evidence type="ECO:0000256" key="6">
    <source>
        <dbReference type="ARBA" id="ARBA00023242"/>
    </source>
</evidence>
<evidence type="ECO:0000256" key="2">
    <source>
        <dbReference type="ARBA" id="ARBA00004331"/>
    </source>
</evidence>
<comment type="similarity">
    <text evidence="3">Belongs to the SHFL family.</text>
</comment>
<comment type="caution">
    <text evidence="7">The sequence shown here is derived from an EMBL/GenBank/DDBJ whole genome shotgun (WGS) entry which is preliminary data.</text>
</comment>
<evidence type="ECO:0000256" key="5">
    <source>
        <dbReference type="ARBA" id="ARBA00022884"/>
    </source>
</evidence>
<accession>A0AAD9J4X4</accession>
<dbReference type="PANTHER" id="PTHR16135:SF2">
    <property type="entry name" value="SHIFTLESS ANTIVIRAL INHIBITOR OF RIBOSOMAL FRAMESHIFTING PROTEIN"/>
    <property type="match status" value="1"/>
</dbReference>
<dbReference type="EMBL" id="JAODUP010000605">
    <property type="protein sequence ID" value="KAK2146489.1"/>
    <property type="molecule type" value="Genomic_DNA"/>
</dbReference>
<proteinExistence type="inferred from homology"/>
<dbReference type="GO" id="GO:0043022">
    <property type="term" value="F:ribosome binding"/>
    <property type="evidence" value="ECO:0007669"/>
    <property type="project" value="TreeGrafter"/>
</dbReference>
<dbReference type="GO" id="GO:0005634">
    <property type="term" value="C:nucleus"/>
    <property type="evidence" value="ECO:0007669"/>
    <property type="project" value="UniProtKB-SubCell"/>
</dbReference>